<comment type="caution">
    <text evidence="11">The sequence shown here is derived from an EMBL/GenBank/DDBJ whole genome shotgun (WGS) entry which is preliminary data.</text>
</comment>
<dbReference type="PANTHER" id="PTHR10766:SF170">
    <property type="entry name" value="TRANSMEMBRANE 9 SUPERFAMILY MEMBER 4"/>
    <property type="match status" value="1"/>
</dbReference>
<feature type="transmembrane region" description="Helical" evidence="10">
    <location>
        <begin position="356"/>
        <end position="379"/>
    </location>
</feature>
<comment type="subcellular location">
    <subcellularLocation>
        <location evidence="1">Endosome membrane</location>
        <topology evidence="1">Multi-pass membrane protein</topology>
    </subcellularLocation>
    <subcellularLocation>
        <location evidence="2">Golgi apparatus membrane</location>
        <topology evidence="2">Multi-pass membrane protein</topology>
    </subcellularLocation>
</comment>
<feature type="transmembrane region" description="Helical" evidence="10">
    <location>
        <begin position="319"/>
        <end position="344"/>
    </location>
</feature>
<evidence type="ECO:0000256" key="1">
    <source>
        <dbReference type="ARBA" id="ARBA00004337"/>
    </source>
</evidence>
<comment type="similarity">
    <text evidence="3 10">Belongs to the nonaspanin (TM9SF) (TC 9.A.2) family.</text>
</comment>
<keyword evidence="12" id="KW-1185">Reference proteome</keyword>
<gene>
    <name evidence="11" type="ORF">ACH5RR_029702</name>
</gene>
<keyword evidence="9 10" id="KW-0472">Membrane</keyword>
<evidence type="ECO:0000256" key="7">
    <source>
        <dbReference type="ARBA" id="ARBA00022989"/>
    </source>
</evidence>
<organism evidence="11 12">
    <name type="scientific">Cinchona calisaya</name>
    <dbReference type="NCBI Taxonomy" id="153742"/>
    <lineage>
        <taxon>Eukaryota</taxon>
        <taxon>Viridiplantae</taxon>
        <taxon>Streptophyta</taxon>
        <taxon>Embryophyta</taxon>
        <taxon>Tracheophyta</taxon>
        <taxon>Spermatophyta</taxon>
        <taxon>Magnoliopsida</taxon>
        <taxon>eudicotyledons</taxon>
        <taxon>Gunneridae</taxon>
        <taxon>Pentapetalae</taxon>
        <taxon>asterids</taxon>
        <taxon>lamiids</taxon>
        <taxon>Gentianales</taxon>
        <taxon>Rubiaceae</taxon>
        <taxon>Cinchonoideae</taxon>
        <taxon>Cinchoneae</taxon>
        <taxon>Cinchona</taxon>
    </lineage>
</organism>
<evidence type="ECO:0000313" key="11">
    <source>
        <dbReference type="EMBL" id="KAL3510301.1"/>
    </source>
</evidence>
<dbReference type="EMBL" id="JBJUIK010000012">
    <property type="protein sequence ID" value="KAL3510301.1"/>
    <property type="molecule type" value="Genomic_DNA"/>
</dbReference>
<dbReference type="GO" id="GO:0010008">
    <property type="term" value="C:endosome membrane"/>
    <property type="evidence" value="ECO:0007669"/>
    <property type="project" value="UniProtKB-SubCell"/>
</dbReference>
<evidence type="ECO:0000256" key="9">
    <source>
        <dbReference type="ARBA" id="ARBA00023136"/>
    </source>
</evidence>
<sequence length="586" mass="67521">MEEFANVLISVILLGVLSQVRSHAFNHKYEKGDPVPLYTNKVGPFHNPSETYAYYSLPFCPPDHWEEKKETLGEMLNGDRLVSAPYKLDFRVDKESQVCRKNFSREEVSQFRTVIAQDYYLQMYYDDLPVWAFIGKIDKNSPNEDRYFIFRVLQFDVFYNGDRVIEINLRTNPTFVNDLTEDKVIDMEFLYSVKWKETFTPFEERTLKYLQSSILPHHMSIHRFAMSNSIWTTLILACCLVALYVRVLRKDFNNYSDDEELAGNQEETGWKIIHGDVFRYPKHKSFFVAAIGCGTQLFTVVLSIIILGTMGVFRPYDRGVLRTALVITYAVTNAISGFCAVSFYHQLEGSNWVKNLALAGFLFCGPLFLTFCFLNAVAATYGSTAALPLGTIGVIFLIWLFLAFPLLLLGGFVGKIIKSEFQAPCRTTQCPREIPALRWYRGVLPQMVFAGLLPFGVIYTELYYIFATVWGHRVYTLYGVLFICFILLITITAFVSIGFTYLQLAAEDHLWWWRSFLCGGSTGIYVYAYCFYYYFLRSDMSGFMQASFFFGYMACICYGLFLLLGTVGFRASLLFVRYIYSSIKCE</sequence>
<evidence type="ECO:0000256" key="2">
    <source>
        <dbReference type="ARBA" id="ARBA00004653"/>
    </source>
</evidence>
<proteinExistence type="inferred from homology"/>
<evidence type="ECO:0000256" key="4">
    <source>
        <dbReference type="ARBA" id="ARBA00022692"/>
    </source>
</evidence>
<keyword evidence="6" id="KW-0967">Endosome</keyword>
<feature type="transmembrane region" description="Helical" evidence="10">
    <location>
        <begin position="224"/>
        <end position="245"/>
    </location>
</feature>
<keyword evidence="5 10" id="KW-0732">Signal</keyword>
<evidence type="ECO:0000256" key="5">
    <source>
        <dbReference type="ARBA" id="ARBA00022729"/>
    </source>
</evidence>
<evidence type="ECO:0000256" key="10">
    <source>
        <dbReference type="RuleBase" id="RU363079"/>
    </source>
</evidence>
<dbReference type="InterPro" id="IPR004240">
    <property type="entry name" value="EMP70"/>
</dbReference>
<evidence type="ECO:0000313" key="12">
    <source>
        <dbReference type="Proteomes" id="UP001630127"/>
    </source>
</evidence>
<dbReference type="GO" id="GO:0000139">
    <property type="term" value="C:Golgi membrane"/>
    <property type="evidence" value="ECO:0007669"/>
    <property type="project" value="UniProtKB-SubCell"/>
</dbReference>
<evidence type="ECO:0000256" key="3">
    <source>
        <dbReference type="ARBA" id="ARBA00005227"/>
    </source>
</evidence>
<evidence type="ECO:0000256" key="8">
    <source>
        <dbReference type="ARBA" id="ARBA00023034"/>
    </source>
</evidence>
<name>A0ABD2YTV4_9GENT</name>
<feature type="transmembrane region" description="Helical" evidence="10">
    <location>
        <begin position="385"/>
        <end position="409"/>
    </location>
</feature>
<dbReference type="Proteomes" id="UP001630127">
    <property type="component" value="Unassembled WGS sequence"/>
</dbReference>
<feature type="transmembrane region" description="Helical" evidence="10">
    <location>
        <begin position="478"/>
        <end position="504"/>
    </location>
</feature>
<dbReference type="PANTHER" id="PTHR10766">
    <property type="entry name" value="TRANSMEMBRANE 9 SUPERFAMILY PROTEIN"/>
    <property type="match status" value="1"/>
</dbReference>
<feature type="transmembrane region" description="Helical" evidence="10">
    <location>
        <begin position="548"/>
        <end position="569"/>
    </location>
</feature>
<protein>
    <recommendedName>
        <fullName evidence="10">Transmembrane 9 superfamily member</fullName>
    </recommendedName>
</protein>
<evidence type="ECO:0000256" key="6">
    <source>
        <dbReference type="ARBA" id="ARBA00022753"/>
    </source>
</evidence>
<feature type="transmembrane region" description="Helical" evidence="10">
    <location>
        <begin position="447"/>
        <end position="466"/>
    </location>
</feature>
<dbReference type="AlphaFoldDB" id="A0ABD2YTV4"/>
<feature type="transmembrane region" description="Helical" evidence="10">
    <location>
        <begin position="516"/>
        <end position="536"/>
    </location>
</feature>
<feature type="signal peptide" evidence="10">
    <location>
        <begin position="1"/>
        <end position="22"/>
    </location>
</feature>
<reference evidence="11 12" key="1">
    <citation type="submission" date="2024-11" db="EMBL/GenBank/DDBJ databases">
        <title>A near-complete genome assembly of Cinchona calisaya.</title>
        <authorList>
            <person name="Lian D.C."/>
            <person name="Zhao X.W."/>
            <person name="Wei L."/>
        </authorList>
    </citation>
    <scope>NUCLEOTIDE SEQUENCE [LARGE SCALE GENOMIC DNA]</scope>
    <source>
        <tissue evidence="11">Nenye</tissue>
    </source>
</reference>
<keyword evidence="4 10" id="KW-0812">Transmembrane</keyword>
<feature type="chain" id="PRO_5044527540" description="Transmembrane 9 superfamily member" evidence="10">
    <location>
        <begin position="23"/>
        <end position="586"/>
    </location>
</feature>
<dbReference type="Pfam" id="PF02990">
    <property type="entry name" value="EMP70"/>
    <property type="match status" value="1"/>
</dbReference>
<feature type="transmembrane region" description="Helical" evidence="10">
    <location>
        <begin position="286"/>
        <end position="313"/>
    </location>
</feature>
<accession>A0ABD2YTV4</accession>
<keyword evidence="7 10" id="KW-1133">Transmembrane helix</keyword>
<keyword evidence="8" id="KW-0333">Golgi apparatus</keyword>